<dbReference type="OrthoDB" id="3177118at2"/>
<dbReference type="EMBL" id="MWXA01000008">
    <property type="protein sequence ID" value="OZG65495.1"/>
    <property type="molecule type" value="Genomic_DNA"/>
</dbReference>
<dbReference type="GO" id="GO:0006302">
    <property type="term" value="P:double-strand break repair"/>
    <property type="evidence" value="ECO:0007669"/>
    <property type="project" value="TreeGrafter"/>
</dbReference>
<dbReference type="PANTHER" id="PTHR30580">
    <property type="entry name" value="PRIMOSOMAL PROTEIN N"/>
    <property type="match status" value="1"/>
</dbReference>
<dbReference type="GO" id="GO:0006310">
    <property type="term" value="P:DNA recombination"/>
    <property type="evidence" value="ECO:0007669"/>
    <property type="project" value="TreeGrafter"/>
</dbReference>
<evidence type="ECO:0000256" key="3">
    <source>
        <dbReference type="ARBA" id="ARBA00023125"/>
    </source>
</evidence>
<dbReference type="RefSeq" id="WP_094694696.1">
    <property type="nucleotide sequence ID" value="NZ_JBDNSG010000018.1"/>
</dbReference>
<dbReference type="GO" id="GO:0006270">
    <property type="term" value="P:DNA replication initiation"/>
    <property type="evidence" value="ECO:0007669"/>
    <property type="project" value="TreeGrafter"/>
</dbReference>
<dbReference type="InterPro" id="IPR027417">
    <property type="entry name" value="P-loop_NTPase"/>
</dbReference>
<dbReference type="GeneID" id="98296336"/>
<evidence type="ECO:0000313" key="7">
    <source>
        <dbReference type="Proteomes" id="UP000216451"/>
    </source>
</evidence>
<keyword evidence="3" id="KW-0238">DNA-binding</keyword>
<comment type="caution">
    <text evidence="6">The sequence shown here is derived from an EMBL/GenBank/DDBJ whole genome shotgun (WGS) entry which is preliminary data.</text>
</comment>
<name>A0A261G2N0_9BIFI</name>
<dbReference type="GO" id="GO:0005524">
    <property type="term" value="F:ATP binding"/>
    <property type="evidence" value="ECO:0007669"/>
    <property type="project" value="UniProtKB-KW"/>
</dbReference>
<dbReference type="AlphaFoldDB" id="A0A261G2N0"/>
<evidence type="ECO:0000313" key="6">
    <source>
        <dbReference type="EMBL" id="OZG65495.1"/>
    </source>
</evidence>
<dbReference type="Pfam" id="PF17764">
    <property type="entry name" value="PriA_3primeBD"/>
    <property type="match status" value="1"/>
</dbReference>
<proteinExistence type="predicted"/>
<evidence type="ECO:0000256" key="1">
    <source>
        <dbReference type="ARBA" id="ARBA00022741"/>
    </source>
</evidence>
<dbReference type="Gene3D" id="3.40.50.300">
    <property type="entry name" value="P-loop containing nucleotide triphosphate hydrolases"/>
    <property type="match status" value="1"/>
</dbReference>
<dbReference type="GO" id="GO:0043138">
    <property type="term" value="F:3'-5' DNA helicase activity"/>
    <property type="evidence" value="ECO:0007669"/>
    <property type="project" value="TreeGrafter"/>
</dbReference>
<evidence type="ECO:0000259" key="5">
    <source>
        <dbReference type="Pfam" id="PF17764"/>
    </source>
</evidence>
<gene>
    <name evidence="6" type="ORF">BAQU_1678</name>
</gene>
<dbReference type="InterPro" id="IPR042115">
    <property type="entry name" value="PriA_3primeBD_sf"/>
</dbReference>
<feature type="domain" description="Primosomal protein N' 3' DNA-binding" evidence="5">
    <location>
        <begin position="37"/>
        <end position="137"/>
    </location>
</feature>
<keyword evidence="1" id="KW-0547">Nucleotide-binding</keyword>
<sequence length="754" mass="82311">MAGSNAEQLALDGLAPRKRRRKVPAQRVPAEHNPIAQVILDVQATQLGATFDYLVQSKDDEAAQPGVRVRVRFGHQLLFGFIWQRVASSSAPPSALRYIERVVSPQVAVSAQNRADITDIAHAYGGTRANILRMAVPPRVARVDVEQQLVIGRFAIGASDAMKQSLQTWCDEQFDMLDRSYDRVGQIRASIAAHTSSAYVWNVLPGVLRWAHDAAWTLVEALLVGKSGVMVLPDMRHVLDLVEVLQGAGLRRFAPTKATHGSWDGDFAVLGAALPPEERYRAFQAVASGQIRCVIGTRAVMYAPVEGSAVFAIMDDNAYQNADGFMPYAHARGVLRLRARNHHGTFIDFSAVRSPISQWEIQDESREGNSVCGISVEVRGLRTVTQEQSPWIRWLNHEELVRLADPAIGARVPHTAVAVILRALKLGPVLLSIPREGAHDVLCCGKCHHQARCNRCTGPLNGNIHDGHVPHCLWCGAAAVDWSCTNCGNESMRVLRVGAQGTAAELKGLFRHVPIVVSTPSQPRGVVTDIVDKPQIVIATPGAEPRVRPVGRATDPSRVRAQSSYQAVAILDAWASLYALGVDARIDTLTDWMHASSLCLPRTQGGQVMLIGETDPALAQSLMLWDSGVLAQQELKDREATALPPFVAAACVWGNRDAVMNTMNEIGVLTGDYALMEINGEDVPGLLGPVSIAPPRNIAARQLEGTHDRVRAIVRVRVQARDELALRLRSSLAKHMATRNPKELHFKMDPKDLM</sequence>
<dbReference type="PANTHER" id="PTHR30580:SF0">
    <property type="entry name" value="PRIMOSOMAL PROTEIN N"/>
    <property type="match status" value="1"/>
</dbReference>
<organism evidence="6 7">
    <name type="scientific">Bifidobacterium aquikefiri</name>
    <dbReference type="NCBI Taxonomy" id="1653207"/>
    <lineage>
        <taxon>Bacteria</taxon>
        <taxon>Bacillati</taxon>
        <taxon>Actinomycetota</taxon>
        <taxon>Actinomycetes</taxon>
        <taxon>Bifidobacteriales</taxon>
        <taxon>Bifidobacteriaceae</taxon>
        <taxon>Bifidobacterium</taxon>
    </lineage>
</organism>
<feature type="region of interest" description="Disordered" evidence="4">
    <location>
        <begin position="1"/>
        <end position="28"/>
    </location>
</feature>
<keyword evidence="2" id="KW-0067">ATP-binding</keyword>
<dbReference type="GO" id="GO:0003677">
    <property type="term" value="F:DNA binding"/>
    <property type="evidence" value="ECO:0007669"/>
    <property type="project" value="UniProtKB-KW"/>
</dbReference>
<reference evidence="6 7" key="1">
    <citation type="journal article" date="2017" name="BMC Genomics">
        <title>Comparative genomic and phylogenomic analyses of the Bifidobacteriaceae family.</title>
        <authorList>
            <person name="Lugli G.A."/>
            <person name="Milani C."/>
            <person name="Turroni F."/>
            <person name="Duranti S."/>
            <person name="Mancabelli L."/>
            <person name="Mangifesta M."/>
            <person name="Ferrario C."/>
            <person name="Modesto M."/>
            <person name="Mattarelli P."/>
            <person name="Jiri K."/>
            <person name="van Sinderen D."/>
            <person name="Ventura M."/>
        </authorList>
    </citation>
    <scope>NUCLEOTIDE SEQUENCE [LARGE SCALE GENOMIC DNA]</scope>
    <source>
        <strain evidence="6 7">LMG 28769</strain>
    </source>
</reference>
<keyword evidence="7" id="KW-1185">Reference proteome</keyword>
<dbReference type="Proteomes" id="UP000216451">
    <property type="component" value="Unassembled WGS sequence"/>
</dbReference>
<evidence type="ECO:0000256" key="2">
    <source>
        <dbReference type="ARBA" id="ARBA00022840"/>
    </source>
</evidence>
<protein>
    <submittedName>
        <fullName evidence="6">Primosome assembly protein PriA</fullName>
    </submittedName>
</protein>
<dbReference type="InterPro" id="IPR041222">
    <property type="entry name" value="PriA_3primeBD"/>
</dbReference>
<dbReference type="Gene3D" id="3.40.1440.60">
    <property type="entry name" value="PriA, 3(prime) DNA-binding domain"/>
    <property type="match status" value="1"/>
</dbReference>
<evidence type="ECO:0000256" key="4">
    <source>
        <dbReference type="SAM" id="MobiDB-lite"/>
    </source>
</evidence>
<accession>A0A261G2N0</accession>